<dbReference type="Pfam" id="PF01614">
    <property type="entry name" value="IclR_C"/>
    <property type="match status" value="1"/>
</dbReference>
<keyword evidence="7" id="KW-1185">Reference proteome</keyword>
<dbReference type="SMART" id="SM00346">
    <property type="entry name" value="HTH_ICLR"/>
    <property type="match status" value="1"/>
</dbReference>
<dbReference type="SUPFAM" id="SSF55781">
    <property type="entry name" value="GAF domain-like"/>
    <property type="match status" value="1"/>
</dbReference>
<evidence type="ECO:0000313" key="7">
    <source>
        <dbReference type="Proteomes" id="UP000625527"/>
    </source>
</evidence>
<protein>
    <submittedName>
        <fullName evidence="6">IclR family transcriptional regulator</fullName>
    </submittedName>
</protein>
<dbReference type="Pfam" id="PF09339">
    <property type="entry name" value="HTH_IclR"/>
    <property type="match status" value="1"/>
</dbReference>
<feature type="domain" description="HTH iclR-type" evidence="4">
    <location>
        <begin position="16"/>
        <end position="77"/>
    </location>
</feature>
<keyword evidence="1" id="KW-0805">Transcription regulation</keyword>
<evidence type="ECO:0000256" key="2">
    <source>
        <dbReference type="ARBA" id="ARBA00023125"/>
    </source>
</evidence>
<evidence type="ECO:0000256" key="3">
    <source>
        <dbReference type="ARBA" id="ARBA00023163"/>
    </source>
</evidence>
<dbReference type="PANTHER" id="PTHR30136">
    <property type="entry name" value="HELIX-TURN-HELIX TRANSCRIPTIONAL REGULATOR, ICLR FAMILY"/>
    <property type="match status" value="1"/>
</dbReference>
<sequence length="264" mass="28084">MVTGVTTHTERTARSVKSAERTLRILETLAAAEGPVPVAALHREAGIPRSSLHQLVHTMAASGWVEFAGDGSVAIGSRALVVGTSYLDRDPALPMAVETLESLRESTGYTTHYARREQAHVLYLATRETSDSHRATSRVGRRLPAHATALGKALLSELSPDELGEALGDAPLEALTDATITDRQLLGERLEETRRARFAVEREENTPGVCCVAATNGYRIPATDAISCSIPVSRATDAELERVSGLVVAAADALGSRLRAAGVR</sequence>
<dbReference type="PANTHER" id="PTHR30136:SF24">
    <property type="entry name" value="HTH-TYPE TRANSCRIPTIONAL REPRESSOR ALLR"/>
    <property type="match status" value="1"/>
</dbReference>
<evidence type="ECO:0000259" key="5">
    <source>
        <dbReference type="PROSITE" id="PS51078"/>
    </source>
</evidence>
<proteinExistence type="predicted"/>
<dbReference type="InterPro" id="IPR036388">
    <property type="entry name" value="WH-like_DNA-bd_sf"/>
</dbReference>
<dbReference type="Gene3D" id="3.30.450.40">
    <property type="match status" value="1"/>
</dbReference>
<evidence type="ECO:0000256" key="1">
    <source>
        <dbReference type="ARBA" id="ARBA00023015"/>
    </source>
</evidence>
<dbReference type="Proteomes" id="UP000625527">
    <property type="component" value="Unassembled WGS sequence"/>
</dbReference>
<evidence type="ECO:0000259" key="4">
    <source>
        <dbReference type="PROSITE" id="PS51077"/>
    </source>
</evidence>
<keyword evidence="2" id="KW-0238">DNA-binding</keyword>
<gene>
    <name evidence="6" type="ORF">IHE71_18235</name>
</gene>
<evidence type="ECO:0000313" key="6">
    <source>
        <dbReference type="EMBL" id="MBE1877629.1"/>
    </source>
</evidence>
<accession>A0ABR9N3C6</accession>
<dbReference type="SUPFAM" id="SSF46785">
    <property type="entry name" value="Winged helix' DNA-binding domain"/>
    <property type="match status" value="1"/>
</dbReference>
<dbReference type="InterPro" id="IPR005471">
    <property type="entry name" value="Tscrpt_reg_IclR_N"/>
</dbReference>
<dbReference type="Gene3D" id="1.10.10.10">
    <property type="entry name" value="Winged helix-like DNA-binding domain superfamily/Winged helix DNA-binding domain"/>
    <property type="match status" value="1"/>
</dbReference>
<dbReference type="PROSITE" id="PS51077">
    <property type="entry name" value="HTH_ICLR"/>
    <property type="match status" value="1"/>
</dbReference>
<dbReference type="InterPro" id="IPR014757">
    <property type="entry name" value="Tscrpt_reg_IclR_C"/>
</dbReference>
<feature type="domain" description="IclR-ED" evidence="5">
    <location>
        <begin position="78"/>
        <end position="260"/>
    </location>
</feature>
<organism evidence="6 7">
    <name type="scientific">Myceligenerans pegani</name>
    <dbReference type="NCBI Taxonomy" id="2776917"/>
    <lineage>
        <taxon>Bacteria</taxon>
        <taxon>Bacillati</taxon>
        <taxon>Actinomycetota</taxon>
        <taxon>Actinomycetes</taxon>
        <taxon>Micrococcales</taxon>
        <taxon>Promicromonosporaceae</taxon>
        <taxon>Myceligenerans</taxon>
    </lineage>
</organism>
<dbReference type="PROSITE" id="PS51078">
    <property type="entry name" value="ICLR_ED"/>
    <property type="match status" value="1"/>
</dbReference>
<name>A0ABR9N3C6_9MICO</name>
<dbReference type="InterPro" id="IPR036390">
    <property type="entry name" value="WH_DNA-bd_sf"/>
</dbReference>
<reference evidence="6 7" key="1">
    <citation type="submission" date="2020-10" db="EMBL/GenBank/DDBJ databases">
        <title>Myceligenerans pegani sp. nov., an endophytic actinomycete isolated from Peganum harmala L. in Xinjiang, China.</title>
        <authorList>
            <person name="Xin L."/>
        </authorList>
    </citation>
    <scope>NUCLEOTIDE SEQUENCE [LARGE SCALE GENOMIC DNA]</scope>
    <source>
        <strain evidence="6 7">TRM65318</strain>
    </source>
</reference>
<keyword evidence="3" id="KW-0804">Transcription</keyword>
<dbReference type="InterPro" id="IPR029016">
    <property type="entry name" value="GAF-like_dom_sf"/>
</dbReference>
<dbReference type="EMBL" id="JADAQT010000105">
    <property type="protein sequence ID" value="MBE1877629.1"/>
    <property type="molecule type" value="Genomic_DNA"/>
</dbReference>
<comment type="caution">
    <text evidence="6">The sequence shown here is derived from an EMBL/GenBank/DDBJ whole genome shotgun (WGS) entry which is preliminary data.</text>
</comment>
<dbReference type="InterPro" id="IPR050707">
    <property type="entry name" value="HTH_MetabolicPath_Reg"/>
</dbReference>